<proteinExistence type="predicted"/>
<keyword evidence="8" id="KW-0812">Transmembrane</keyword>
<dbReference type="Pfam" id="PF00512">
    <property type="entry name" value="HisKA"/>
    <property type="match status" value="1"/>
</dbReference>
<comment type="catalytic activity">
    <reaction evidence="1">
        <text>ATP + protein L-histidine = ADP + protein N-phospho-L-histidine.</text>
        <dbReference type="EC" id="2.7.13.3"/>
    </reaction>
</comment>
<dbReference type="CDD" id="cd00082">
    <property type="entry name" value="HisKA"/>
    <property type="match status" value="1"/>
</dbReference>
<dbReference type="EC" id="2.7.13.3" evidence="2"/>
<evidence type="ECO:0000256" key="1">
    <source>
        <dbReference type="ARBA" id="ARBA00000085"/>
    </source>
</evidence>
<dbReference type="SUPFAM" id="SSF55874">
    <property type="entry name" value="ATPase domain of HSP90 chaperone/DNA topoisomerase II/histidine kinase"/>
    <property type="match status" value="1"/>
</dbReference>
<dbReference type="PRINTS" id="PR00344">
    <property type="entry name" value="BCTRLSENSOR"/>
</dbReference>
<keyword evidence="8" id="KW-1133">Transmembrane helix</keyword>
<dbReference type="InterPro" id="IPR003661">
    <property type="entry name" value="HisK_dim/P_dom"/>
</dbReference>
<keyword evidence="8" id="KW-0472">Membrane</keyword>
<dbReference type="EMBL" id="JACHOC010000005">
    <property type="protein sequence ID" value="MBB4622855.1"/>
    <property type="molecule type" value="Genomic_DNA"/>
</dbReference>
<keyword evidence="6" id="KW-0902">Two-component regulatory system</keyword>
<evidence type="ECO:0000256" key="9">
    <source>
        <dbReference type="SAM" id="SignalP"/>
    </source>
</evidence>
<dbReference type="InterPro" id="IPR011990">
    <property type="entry name" value="TPR-like_helical_dom_sf"/>
</dbReference>
<sequence>MYKGRFRRQLKQSTLCLFCILCIFICIKSAAANRTTRLDSLKTILSKAPAPDVAIKTLQELSNLYRQKPEEVGYLHQLLDISNRVDSVQVVYTTAAHLSRYYYDDNKSDSVVYWAKYIDSIGKSRKELSDGLFEAYSYVCLDHLWMENYELAMNEAIRLYNLACSKNNTYGQIRCGENLGHIYQAIRRDSDAIAVFQAALDKQEEEGEKLTFSIRLVSYQLESLLRINKLDSAEVLLTRYKDLLDRQDKVNKITGSIYPVDRYRWIMHSFYAELYLKRKEMEKAKKSIACATSYVGKETISNDYAVFAYLYIQARYNKETGNYTAALTYINELLKSWKTPDCLQLKADILSESGDAQSAILAYKDVISETSKINNEAFTRQINQLRTLYDLNDKEMQKKELEISQMNVNIKEHQLIISMSVSVILLLILYILYFSLRRTRRLKNELQKEKEALIESEKNLRVAKDKAEEASQAKTTFIANISHEVRTPLNAIVGFASLLSDPACTEDEKTEFSSVISNNTELLLNLVNDVLCLSQIEAGNLSFTIRTVELVDCCRNAMDTIRHRIVDGVSLTFTPETPSFLLNTDPLRLQQLLVNLLVNAAKFTEAGEINLSFHIDSKENKVDIIVTDTGCGIPQDKITQIFKRFEKVDEYKQGTGLGLSICQAIANALGGTIRVDSAYTQGARFIFTHPC</sequence>
<feature type="domain" description="Histidine kinase" evidence="10">
    <location>
        <begin position="480"/>
        <end position="691"/>
    </location>
</feature>
<dbReference type="InterPro" id="IPR050736">
    <property type="entry name" value="Sensor_HK_Regulatory"/>
</dbReference>
<name>A0ABR6KN45_9BACT</name>
<evidence type="ECO:0000256" key="7">
    <source>
        <dbReference type="SAM" id="Coils"/>
    </source>
</evidence>
<protein>
    <recommendedName>
        <fullName evidence="2">histidine kinase</fullName>
        <ecNumber evidence="2">2.7.13.3</ecNumber>
    </recommendedName>
</protein>
<dbReference type="GO" id="GO:0016301">
    <property type="term" value="F:kinase activity"/>
    <property type="evidence" value="ECO:0007669"/>
    <property type="project" value="UniProtKB-KW"/>
</dbReference>
<feature type="chain" id="PRO_5045596784" description="histidine kinase" evidence="9">
    <location>
        <begin position="32"/>
        <end position="691"/>
    </location>
</feature>
<evidence type="ECO:0000256" key="5">
    <source>
        <dbReference type="ARBA" id="ARBA00022777"/>
    </source>
</evidence>
<dbReference type="InterPro" id="IPR003594">
    <property type="entry name" value="HATPase_dom"/>
</dbReference>
<dbReference type="RefSeq" id="WP_183671199.1">
    <property type="nucleotide sequence ID" value="NZ_BMPB01000005.1"/>
</dbReference>
<keyword evidence="5 11" id="KW-0418">Kinase</keyword>
<dbReference type="InterPro" id="IPR005467">
    <property type="entry name" value="His_kinase_dom"/>
</dbReference>
<evidence type="ECO:0000256" key="4">
    <source>
        <dbReference type="ARBA" id="ARBA00022679"/>
    </source>
</evidence>
<dbReference type="PANTHER" id="PTHR43711">
    <property type="entry name" value="TWO-COMPONENT HISTIDINE KINASE"/>
    <property type="match status" value="1"/>
</dbReference>
<dbReference type="SMART" id="SM00388">
    <property type="entry name" value="HisKA"/>
    <property type="match status" value="1"/>
</dbReference>
<gene>
    <name evidence="11" type="ORF">GGQ57_002764</name>
</gene>
<evidence type="ECO:0000313" key="11">
    <source>
        <dbReference type="EMBL" id="MBB4622855.1"/>
    </source>
</evidence>
<evidence type="ECO:0000259" key="10">
    <source>
        <dbReference type="PROSITE" id="PS50109"/>
    </source>
</evidence>
<evidence type="ECO:0000256" key="2">
    <source>
        <dbReference type="ARBA" id="ARBA00012438"/>
    </source>
</evidence>
<dbReference type="SUPFAM" id="SSF48452">
    <property type="entry name" value="TPR-like"/>
    <property type="match status" value="1"/>
</dbReference>
<keyword evidence="4" id="KW-0808">Transferase</keyword>
<evidence type="ECO:0000256" key="8">
    <source>
        <dbReference type="SAM" id="Phobius"/>
    </source>
</evidence>
<dbReference type="SUPFAM" id="SSF81901">
    <property type="entry name" value="HCP-like"/>
    <property type="match status" value="1"/>
</dbReference>
<keyword evidence="9" id="KW-0732">Signal</keyword>
<dbReference type="PANTHER" id="PTHR43711:SF31">
    <property type="entry name" value="HISTIDINE KINASE"/>
    <property type="match status" value="1"/>
</dbReference>
<comment type="caution">
    <text evidence="11">The sequence shown here is derived from an EMBL/GenBank/DDBJ whole genome shotgun (WGS) entry which is preliminary data.</text>
</comment>
<reference evidence="11 12" key="1">
    <citation type="submission" date="2020-08" db="EMBL/GenBank/DDBJ databases">
        <title>Genomic Encyclopedia of Type Strains, Phase IV (KMG-IV): sequencing the most valuable type-strain genomes for metagenomic binning, comparative biology and taxonomic classification.</title>
        <authorList>
            <person name="Goeker M."/>
        </authorList>
    </citation>
    <scope>NUCLEOTIDE SEQUENCE [LARGE SCALE GENOMIC DNA]</scope>
    <source>
        <strain evidence="11 12">DSM 102983</strain>
    </source>
</reference>
<dbReference type="PROSITE" id="PS50109">
    <property type="entry name" value="HIS_KIN"/>
    <property type="match status" value="1"/>
</dbReference>
<dbReference type="Gene3D" id="1.25.40.10">
    <property type="entry name" value="Tetratricopeptide repeat domain"/>
    <property type="match status" value="1"/>
</dbReference>
<evidence type="ECO:0000256" key="6">
    <source>
        <dbReference type="ARBA" id="ARBA00023012"/>
    </source>
</evidence>
<keyword evidence="7" id="KW-0175">Coiled coil</keyword>
<feature type="signal peptide" evidence="9">
    <location>
        <begin position="1"/>
        <end position="31"/>
    </location>
</feature>
<dbReference type="Pfam" id="PF02518">
    <property type="entry name" value="HATPase_c"/>
    <property type="match status" value="1"/>
</dbReference>
<dbReference type="Gene3D" id="1.10.287.130">
    <property type="match status" value="1"/>
</dbReference>
<feature type="coiled-coil region" evidence="7">
    <location>
        <begin position="436"/>
        <end position="473"/>
    </location>
</feature>
<dbReference type="InterPro" id="IPR036890">
    <property type="entry name" value="HATPase_C_sf"/>
</dbReference>
<feature type="transmembrane region" description="Helical" evidence="8">
    <location>
        <begin position="415"/>
        <end position="436"/>
    </location>
</feature>
<evidence type="ECO:0000256" key="3">
    <source>
        <dbReference type="ARBA" id="ARBA00022553"/>
    </source>
</evidence>
<accession>A0ABR6KN45</accession>
<dbReference type="Proteomes" id="UP000533637">
    <property type="component" value="Unassembled WGS sequence"/>
</dbReference>
<keyword evidence="12" id="KW-1185">Reference proteome</keyword>
<dbReference type="SUPFAM" id="SSF47384">
    <property type="entry name" value="Homodimeric domain of signal transducing histidine kinase"/>
    <property type="match status" value="1"/>
</dbReference>
<dbReference type="InterPro" id="IPR036097">
    <property type="entry name" value="HisK_dim/P_sf"/>
</dbReference>
<dbReference type="InterPro" id="IPR004358">
    <property type="entry name" value="Sig_transdc_His_kin-like_C"/>
</dbReference>
<keyword evidence="3" id="KW-0597">Phosphoprotein</keyword>
<dbReference type="Gene3D" id="3.30.565.10">
    <property type="entry name" value="Histidine kinase-like ATPase, C-terminal domain"/>
    <property type="match status" value="1"/>
</dbReference>
<dbReference type="SMART" id="SM00387">
    <property type="entry name" value="HATPase_c"/>
    <property type="match status" value="1"/>
</dbReference>
<evidence type="ECO:0000313" key="12">
    <source>
        <dbReference type="Proteomes" id="UP000533637"/>
    </source>
</evidence>
<organism evidence="11 12">
    <name type="scientific">Parabacteroides faecis</name>
    <dbReference type="NCBI Taxonomy" id="1217282"/>
    <lineage>
        <taxon>Bacteria</taxon>
        <taxon>Pseudomonadati</taxon>
        <taxon>Bacteroidota</taxon>
        <taxon>Bacteroidia</taxon>
        <taxon>Bacteroidales</taxon>
        <taxon>Tannerellaceae</taxon>
        <taxon>Parabacteroides</taxon>
    </lineage>
</organism>